<keyword evidence="3" id="KW-1185">Reference proteome</keyword>
<accession>A0A0A1FG09</accession>
<dbReference type="PROSITE" id="PS51186">
    <property type="entry name" value="GNAT"/>
    <property type="match status" value="1"/>
</dbReference>
<dbReference type="Proteomes" id="UP000030302">
    <property type="component" value="Chromosome"/>
</dbReference>
<keyword evidence="2" id="KW-0808">Transferase</keyword>
<dbReference type="Gene3D" id="3.40.630.30">
    <property type="match status" value="1"/>
</dbReference>
<dbReference type="KEGG" id="care:LT85_4318"/>
<protein>
    <submittedName>
        <fullName evidence="2">Acetyltransferase</fullName>
    </submittedName>
</protein>
<reference evidence="3" key="1">
    <citation type="journal article" date="2014" name="Soil Biol. Biochem.">
        <title>Structure and function of bacterial communities in ageing soils: Insights from the Mendocino ecological staircase.</title>
        <authorList>
            <person name="Uroz S."/>
            <person name="Tech J.J."/>
            <person name="Sawaya N.A."/>
            <person name="Frey-Klett P."/>
            <person name="Leveau J.H.J."/>
        </authorList>
    </citation>
    <scope>NUCLEOTIDE SEQUENCE [LARGE SCALE GENOMIC DNA]</scope>
    <source>
        <strain evidence="3">Cal35</strain>
    </source>
</reference>
<dbReference type="InterPro" id="IPR000182">
    <property type="entry name" value="GNAT_dom"/>
</dbReference>
<dbReference type="STRING" id="279058.LT85_4318"/>
<dbReference type="InterPro" id="IPR016181">
    <property type="entry name" value="Acyl_CoA_acyltransferase"/>
</dbReference>
<dbReference type="HOGENOM" id="CLU_2435752_0_0_4"/>
<proteinExistence type="predicted"/>
<sequence length="90" mass="10311">MVNQQRAGFVVVKPGPDQLLLDHLYIRPDCQGQGIGAAVLEKIFAEADAQAMPLRVGALRDSDSNRFYQRHGFQFLSEEEWDIYYIRSPR</sequence>
<organism evidence="2 3">
    <name type="scientific">Collimonas arenae</name>
    <dbReference type="NCBI Taxonomy" id="279058"/>
    <lineage>
        <taxon>Bacteria</taxon>
        <taxon>Pseudomonadati</taxon>
        <taxon>Pseudomonadota</taxon>
        <taxon>Betaproteobacteria</taxon>
        <taxon>Burkholderiales</taxon>
        <taxon>Oxalobacteraceae</taxon>
        <taxon>Collimonas</taxon>
    </lineage>
</organism>
<dbReference type="CDD" id="cd04301">
    <property type="entry name" value="NAT_SF"/>
    <property type="match status" value="1"/>
</dbReference>
<evidence type="ECO:0000259" key="1">
    <source>
        <dbReference type="PROSITE" id="PS51186"/>
    </source>
</evidence>
<evidence type="ECO:0000313" key="3">
    <source>
        <dbReference type="Proteomes" id="UP000030302"/>
    </source>
</evidence>
<dbReference type="EMBL" id="CP009962">
    <property type="protein sequence ID" value="AIY43476.1"/>
    <property type="molecule type" value="Genomic_DNA"/>
</dbReference>
<dbReference type="GO" id="GO:0016747">
    <property type="term" value="F:acyltransferase activity, transferring groups other than amino-acyl groups"/>
    <property type="evidence" value="ECO:0007669"/>
    <property type="project" value="InterPro"/>
</dbReference>
<gene>
    <name evidence="2" type="ORF">LT85_4318</name>
</gene>
<dbReference type="Pfam" id="PF13508">
    <property type="entry name" value="Acetyltransf_7"/>
    <property type="match status" value="1"/>
</dbReference>
<evidence type="ECO:0000313" key="2">
    <source>
        <dbReference type="EMBL" id="AIY43476.1"/>
    </source>
</evidence>
<dbReference type="SUPFAM" id="SSF55729">
    <property type="entry name" value="Acyl-CoA N-acyltransferases (Nat)"/>
    <property type="match status" value="1"/>
</dbReference>
<dbReference type="AlphaFoldDB" id="A0A0A1FG09"/>
<name>A0A0A1FG09_9BURK</name>
<feature type="domain" description="N-acetyltransferase" evidence="1">
    <location>
        <begin position="1"/>
        <end position="90"/>
    </location>
</feature>